<reference evidence="1" key="1">
    <citation type="journal article" date="2015" name="Nature">
        <title>Complex archaea that bridge the gap between prokaryotes and eukaryotes.</title>
        <authorList>
            <person name="Spang A."/>
            <person name="Saw J.H."/>
            <person name="Jorgensen S.L."/>
            <person name="Zaremba-Niedzwiedzka K."/>
            <person name="Martijn J."/>
            <person name="Lind A.E."/>
            <person name="van Eijk R."/>
            <person name="Schleper C."/>
            <person name="Guy L."/>
            <person name="Ettema T.J."/>
        </authorList>
    </citation>
    <scope>NUCLEOTIDE SEQUENCE</scope>
</reference>
<gene>
    <name evidence="1" type="ORF">LCGC14_0747010</name>
</gene>
<comment type="caution">
    <text evidence="1">The sequence shown here is derived from an EMBL/GenBank/DDBJ whole genome shotgun (WGS) entry which is preliminary data.</text>
</comment>
<protein>
    <recommendedName>
        <fullName evidence="2">Ubiquitin Mut7-C domain-containing protein</fullName>
    </recommendedName>
</protein>
<dbReference type="Gene3D" id="3.10.20.30">
    <property type="match status" value="1"/>
</dbReference>
<dbReference type="InterPro" id="IPR012675">
    <property type="entry name" value="Beta-grasp_dom_sf"/>
</dbReference>
<proteinExistence type="predicted"/>
<evidence type="ECO:0000313" key="1">
    <source>
        <dbReference type="EMBL" id="KKN39069.1"/>
    </source>
</evidence>
<dbReference type="CDD" id="cd17040">
    <property type="entry name" value="Ubl_MoaD_like"/>
    <property type="match status" value="1"/>
</dbReference>
<dbReference type="EMBL" id="LAZR01001784">
    <property type="protein sequence ID" value="KKN39069.1"/>
    <property type="molecule type" value="Genomic_DNA"/>
</dbReference>
<dbReference type="SUPFAM" id="SSF54285">
    <property type="entry name" value="MoaD/ThiS"/>
    <property type="match status" value="1"/>
</dbReference>
<dbReference type="InterPro" id="IPR003749">
    <property type="entry name" value="ThiS/MoaD-like"/>
</dbReference>
<sequence>MNDKNSFSVTVKFFANLRQYGPQKTVLELSEGNTVKFILEKFKIPKEEKNLIILINGRPHQKASSILENGDILAIFPKIAGG</sequence>
<evidence type="ECO:0008006" key="2">
    <source>
        <dbReference type="Google" id="ProtNLM"/>
    </source>
</evidence>
<accession>A0A0F9Q993</accession>
<name>A0A0F9Q993_9ZZZZ</name>
<organism evidence="1">
    <name type="scientific">marine sediment metagenome</name>
    <dbReference type="NCBI Taxonomy" id="412755"/>
    <lineage>
        <taxon>unclassified sequences</taxon>
        <taxon>metagenomes</taxon>
        <taxon>ecological metagenomes</taxon>
    </lineage>
</organism>
<dbReference type="AlphaFoldDB" id="A0A0F9Q993"/>
<dbReference type="InterPro" id="IPR016155">
    <property type="entry name" value="Mopterin_synth/thiamin_S_b"/>
</dbReference>
<dbReference type="Pfam" id="PF02597">
    <property type="entry name" value="ThiS"/>
    <property type="match status" value="1"/>
</dbReference>